<dbReference type="Proteomes" id="UP001165121">
    <property type="component" value="Unassembled WGS sequence"/>
</dbReference>
<dbReference type="PANTHER" id="PTHR46599">
    <property type="entry name" value="PIGGYBAC TRANSPOSABLE ELEMENT-DERIVED PROTEIN 4"/>
    <property type="match status" value="1"/>
</dbReference>
<proteinExistence type="predicted"/>
<keyword evidence="2" id="KW-1185">Reference proteome</keyword>
<dbReference type="EMBL" id="BSXT01000680">
    <property type="protein sequence ID" value="GMF32242.1"/>
    <property type="molecule type" value="Genomic_DNA"/>
</dbReference>
<sequence length="261" mass="29825">MTSSTVARNIKRVGRMIVPCPASASEYQRWMGGVDVHDQLRLQTYSLQTSTKFKKYYKSLFLGLVDMALVNAYISHKESSGITGSTLMKRGEWYGVLQNQLLQLKAEDFAGIVATPTPSNHKRKRPQLQLTHALQQCDDWVTVTGVQKRRQRSCKVCALLRSDRKKKSFSTTFFCERCSIDDAKCWLCNKIRRQYKGIAKTCFEIWHDDFQCGQKIPANLGKRVVLRRPGQKAGARKKSRRQLLLCEEGDDGDAENESDHE</sequence>
<protein>
    <submittedName>
        <fullName evidence="1">Unnamed protein product</fullName>
    </submittedName>
</protein>
<dbReference type="AlphaFoldDB" id="A0A9W6X616"/>
<gene>
    <name evidence="1" type="ORF">Pfra01_000761000</name>
</gene>
<organism evidence="1 2">
    <name type="scientific">Phytophthora fragariaefolia</name>
    <dbReference type="NCBI Taxonomy" id="1490495"/>
    <lineage>
        <taxon>Eukaryota</taxon>
        <taxon>Sar</taxon>
        <taxon>Stramenopiles</taxon>
        <taxon>Oomycota</taxon>
        <taxon>Peronosporomycetes</taxon>
        <taxon>Peronosporales</taxon>
        <taxon>Peronosporaceae</taxon>
        <taxon>Phytophthora</taxon>
    </lineage>
</organism>
<accession>A0A9W6X616</accession>
<evidence type="ECO:0000313" key="2">
    <source>
        <dbReference type="Proteomes" id="UP001165121"/>
    </source>
</evidence>
<reference evidence="1" key="1">
    <citation type="submission" date="2023-04" db="EMBL/GenBank/DDBJ databases">
        <title>Phytophthora fragariaefolia NBRC 109709.</title>
        <authorList>
            <person name="Ichikawa N."/>
            <person name="Sato H."/>
            <person name="Tonouchi N."/>
        </authorList>
    </citation>
    <scope>NUCLEOTIDE SEQUENCE</scope>
    <source>
        <strain evidence="1">NBRC 109709</strain>
    </source>
</reference>
<dbReference type="PANTHER" id="PTHR46599:SF3">
    <property type="entry name" value="PIGGYBAC TRANSPOSABLE ELEMENT-DERIVED PROTEIN 4"/>
    <property type="match status" value="1"/>
</dbReference>
<dbReference type="OrthoDB" id="123591at2759"/>
<evidence type="ECO:0000313" key="1">
    <source>
        <dbReference type="EMBL" id="GMF32242.1"/>
    </source>
</evidence>
<name>A0A9W6X616_9STRA</name>
<comment type="caution">
    <text evidence="1">The sequence shown here is derived from an EMBL/GenBank/DDBJ whole genome shotgun (WGS) entry which is preliminary data.</text>
</comment>